<keyword evidence="6 16" id="KW-0378">Hydrolase</keyword>
<keyword evidence="9" id="KW-0119">Carbohydrate metabolism</keyword>
<dbReference type="GO" id="GO:0009277">
    <property type="term" value="C:fungal-type cell wall"/>
    <property type="evidence" value="ECO:0007669"/>
    <property type="project" value="TreeGrafter"/>
</dbReference>
<evidence type="ECO:0000256" key="10">
    <source>
        <dbReference type="ARBA" id="ARBA00023316"/>
    </source>
</evidence>
<evidence type="ECO:0000256" key="14">
    <source>
        <dbReference type="ARBA" id="ARBA00043078"/>
    </source>
</evidence>
<evidence type="ECO:0000256" key="15">
    <source>
        <dbReference type="SAM" id="SignalP"/>
    </source>
</evidence>
<comment type="catalytic activity">
    <reaction evidence="1">
        <text>Hydrolysis of (1-&gt;3)-beta-D-glucosidic linkages in (1-&gt;3)-beta-D-glucans.</text>
        <dbReference type="EC" id="3.2.1.39"/>
    </reaction>
</comment>
<comment type="subcellular location">
    <subcellularLocation>
        <location evidence="2">Cell membrane</location>
        <topology evidence="2">Single-pass type II membrane protein</topology>
    </subcellularLocation>
</comment>
<keyword evidence="17" id="KW-1185">Reference proteome</keyword>
<dbReference type="HOGENOM" id="CLU_052206_0_0_1"/>
<evidence type="ECO:0000256" key="7">
    <source>
        <dbReference type="ARBA" id="ARBA00023136"/>
    </source>
</evidence>
<evidence type="ECO:0000256" key="3">
    <source>
        <dbReference type="ARBA" id="ARBA00008773"/>
    </source>
</evidence>
<evidence type="ECO:0000256" key="1">
    <source>
        <dbReference type="ARBA" id="ARBA00000382"/>
    </source>
</evidence>
<accession>A0A0C2WV40</accession>
<evidence type="ECO:0000256" key="2">
    <source>
        <dbReference type="ARBA" id="ARBA00004401"/>
    </source>
</evidence>
<keyword evidence="11" id="KW-0624">Polysaccharide degradation</keyword>
<feature type="chain" id="PRO_5002158500" description="glucan endo-1,3-beta-D-glucosidase" evidence="15">
    <location>
        <begin position="21"/>
        <end position="350"/>
    </location>
</feature>
<comment type="function">
    <text evidence="12">Glucanases play a role in cell expansion during growth, in cell-cell fusion during mating, and in spore release during sporulation. This enzyme may be involved in beta-glucan degradation. Active on laminarin and lichenan.</text>
</comment>
<evidence type="ECO:0000256" key="9">
    <source>
        <dbReference type="ARBA" id="ARBA00023277"/>
    </source>
</evidence>
<dbReference type="AlphaFoldDB" id="A0A0C2WV40"/>
<dbReference type="GO" id="GO:0071555">
    <property type="term" value="P:cell wall organization"/>
    <property type="evidence" value="ECO:0007669"/>
    <property type="project" value="UniProtKB-KW"/>
</dbReference>
<dbReference type="OrthoDB" id="77201at2759"/>
<keyword evidence="5" id="KW-1003">Cell membrane</keyword>
<evidence type="ECO:0000256" key="6">
    <source>
        <dbReference type="ARBA" id="ARBA00022801"/>
    </source>
</evidence>
<dbReference type="EMBL" id="KN824286">
    <property type="protein sequence ID" value="KIM30043.1"/>
    <property type="molecule type" value="Genomic_DNA"/>
</dbReference>
<proteinExistence type="inferred from homology"/>
<protein>
    <recommendedName>
        <fullName evidence="4">glucan endo-1,3-beta-D-glucosidase</fullName>
        <ecNumber evidence="4">3.2.1.39</ecNumber>
    </recommendedName>
    <alternativeName>
        <fullName evidence="14">Endo-1,3-beta-glucanase btgC</fullName>
    </alternativeName>
    <alternativeName>
        <fullName evidence="13">Laminarinase btgC</fullName>
    </alternativeName>
</protein>
<dbReference type="SUPFAM" id="SSF51445">
    <property type="entry name" value="(Trans)glycosidases"/>
    <property type="match status" value="1"/>
</dbReference>
<evidence type="ECO:0000313" key="17">
    <source>
        <dbReference type="Proteomes" id="UP000054097"/>
    </source>
</evidence>
<dbReference type="GO" id="GO:0009986">
    <property type="term" value="C:cell surface"/>
    <property type="evidence" value="ECO:0007669"/>
    <property type="project" value="TreeGrafter"/>
</dbReference>
<evidence type="ECO:0000256" key="8">
    <source>
        <dbReference type="ARBA" id="ARBA00023180"/>
    </source>
</evidence>
<keyword evidence="15" id="KW-0732">Signal</keyword>
<feature type="signal peptide" evidence="15">
    <location>
        <begin position="1"/>
        <end position="20"/>
    </location>
</feature>
<keyword evidence="10" id="KW-0961">Cell wall biogenesis/degradation</keyword>
<dbReference type="InterPro" id="IPR017853">
    <property type="entry name" value="GH"/>
</dbReference>
<gene>
    <name evidence="16" type="ORF">M408DRAFT_328455</name>
</gene>
<comment type="similarity">
    <text evidence="3">Belongs to the glycosyl hydrolase 17 family.</text>
</comment>
<dbReference type="PANTHER" id="PTHR16631">
    <property type="entry name" value="GLUCAN 1,3-BETA-GLUCOSIDASE"/>
    <property type="match status" value="1"/>
</dbReference>
<dbReference type="EC" id="3.2.1.39" evidence="4"/>
<keyword evidence="7" id="KW-0472">Membrane</keyword>
<dbReference type="PANTHER" id="PTHR16631:SF17">
    <property type="entry name" value="GLUCAN ENDO-1,3-BETA-GLUCOSIDASE BTGC"/>
    <property type="match status" value="1"/>
</dbReference>
<evidence type="ECO:0000256" key="4">
    <source>
        <dbReference type="ARBA" id="ARBA00012780"/>
    </source>
</evidence>
<name>A0A0C2WV40_SERVB</name>
<organism evidence="16 17">
    <name type="scientific">Serendipita vermifera MAFF 305830</name>
    <dbReference type="NCBI Taxonomy" id="933852"/>
    <lineage>
        <taxon>Eukaryota</taxon>
        <taxon>Fungi</taxon>
        <taxon>Dikarya</taxon>
        <taxon>Basidiomycota</taxon>
        <taxon>Agaricomycotina</taxon>
        <taxon>Agaricomycetes</taxon>
        <taxon>Sebacinales</taxon>
        <taxon>Serendipitaceae</taxon>
        <taxon>Serendipita</taxon>
    </lineage>
</organism>
<keyword evidence="8" id="KW-0325">Glycoprotein</keyword>
<evidence type="ECO:0000256" key="13">
    <source>
        <dbReference type="ARBA" id="ARBA00042373"/>
    </source>
</evidence>
<sequence>MKSLSILLTAALFCLKVSKGSETPQQVFMGNSTTSASNCFPALDFPVPKAPGRPPAQWWCSPSDTNGFLGFTYETDGCQSASTLLADFTRMRNDYKARYVRLYGWCDDQGTYLNNVIQAAYSAGLGVYFTIWFGFDGGNAWIRRRDLIIGIVRKNPFAPYVVRSIDVGSEPLYDWALQPPQAVADQIKFVRSQVGPFGIQVSISEMQYGYSVQGPSQMVLDAEDVVHAHELAFFDKDAKTGADAGPSLISSTKWFVSKTNNTRKIIFTQTGWPTNTKVWKGNSPKAVASLESTKAFAKLLDDSCETFKGITPLGGVGWFWHIWSDSMLEGWGVLDQSGKPKWTFAPRTSC</sequence>
<dbReference type="InterPro" id="IPR050732">
    <property type="entry name" value="Beta-glucan_modifiers"/>
</dbReference>
<dbReference type="GO" id="GO:0042973">
    <property type="term" value="F:glucan endo-1,3-beta-D-glucosidase activity"/>
    <property type="evidence" value="ECO:0007669"/>
    <property type="project" value="UniProtKB-EC"/>
</dbReference>
<dbReference type="GO" id="GO:0005576">
    <property type="term" value="C:extracellular region"/>
    <property type="evidence" value="ECO:0007669"/>
    <property type="project" value="TreeGrafter"/>
</dbReference>
<reference evidence="17" key="2">
    <citation type="submission" date="2015-01" db="EMBL/GenBank/DDBJ databases">
        <title>Evolutionary Origins and Diversification of the Mycorrhizal Mutualists.</title>
        <authorList>
            <consortium name="DOE Joint Genome Institute"/>
            <consortium name="Mycorrhizal Genomics Consortium"/>
            <person name="Kohler A."/>
            <person name="Kuo A."/>
            <person name="Nagy L.G."/>
            <person name="Floudas D."/>
            <person name="Copeland A."/>
            <person name="Barry K.W."/>
            <person name="Cichocki N."/>
            <person name="Veneault-Fourrey C."/>
            <person name="LaButti K."/>
            <person name="Lindquist E.A."/>
            <person name="Lipzen A."/>
            <person name="Lundell T."/>
            <person name="Morin E."/>
            <person name="Murat C."/>
            <person name="Riley R."/>
            <person name="Ohm R."/>
            <person name="Sun H."/>
            <person name="Tunlid A."/>
            <person name="Henrissat B."/>
            <person name="Grigoriev I.V."/>
            <person name="Hibbett D.S."/>
            <person name="Martin F."/>
        </authorList>
    </citation>
    <scope>NUCLEOTIDE SEQUENCE [LARGE SCALE GENOMIC DNA]</scope>
    <source>
        <strain evidence="17">MAFF 305830</strain>
    </source>
</reference>
<dbReference type="Proteomes" id="UP000054097">
    <property type="component" value="Unassembled WGS sequence"/>
</dbReference>
<reference evidence="16 17" key="1">
    <citation type="submission" date="2014-04" db="EMBL/GenBank/DDBJ databases">
        <authorList>
            <consortium name="DOE Joint Genome Institute"/>
            <person name="Kuo A."/>
            <person name="Zuccaro A."/>
            <person name="Kohler A."/>
            <person name="Nagy L.G."/>
            <person name="Floudas D."/>
            <person name="Copeland A."/>
            <person name="Barry K.W."/>
            <person name="Cichocki N."/>
            <person name="Veneault-Fourrey C."/>
            <person name="LaButti K."/>
            <person name="Lindquist E.A."/>
            <person name="Lipzen A."/>
            <person name="Lundell T."/>
            <person name="Morin E."/>
            <person name="Murat C."/>
            <person name="Sun H."/>
            <person name="Tunlid A."/>
            <person name="Henrissat B."/>
            <person name="Grigoriev I.V."/>
            <person name="Hibbett D.S."/>
            <person name="Martin F."/>
            <person name="Nordberg H.P."/>
            <person name="Cantor M.N."/>
            <person name="Hua S.X."/>
        </authorList>
    </citation>
    <scope>NUCLEOTIDE SEQUENCE [LARGE SCALE GENOMIC DNA]</scope>
    <source>
        <strain evidence="16 17">MAFF 305830</strain>
    </source>
</reference>
<evidence type="ECO:0000313" key="16">
    <source>
        <dbReference type="EMBL" id="KIM30043.1"/>
    </source>
</evidence>
<evidence type="ECO:0000256" key="12">
    <source>
        <dbReference type="ARBA" id="ARBA00037649"/>
    </source>
</evidence>
<evidence type="ECO:0000256" key="5">
    <source>
        <dbReference type="ARBA" id="ARBA00022475"/>
    </source>
</evidence>
<dbReference type="GO" id="GO:0005886">
    <property type="term" value="C:plasma membrane"/>
    <property type="evidence" value="ECO:0007669"/>
    <property type="project" value="UniProtKB-SubCell"/>
</dbReference>
<dbReference type="GO" id="GO:0000272">
    <property type="term" value="P:polysaccharide catabolic process"/>
    <property type="evidence" value="ECO:0007669"/>
    <property type="project" value="UniProtKB-KW"/>
</dbReference>
<evidence type="ECO:0000256" key="11">
    <source>
        <dbReference type="ARBA" id="ARBA00023326"/>
    </source>
</evidence>